<protein>
    <submittedName>
        <fullName evidence="1">Uncharacterized protein</fullName>
    </submittedName>
</protein>
<accession>A0A1W1Y1F5</accession>
<dbReference type="EMBL" id="FWXH01000055">
    <property type="protein sequence ID" value="SMC29598.1"/>
    <property type="molecule type" value="Genomic_DNA"/>
</dbReference>
<sequence length="50" mass="5541">MIKLYFKSARIEATASSLLNEGEKIFNSVRNDEEKAFNGMKKEAGNICSG</sequence>
<evidence type="ECO:0000313" key="2">
    <source>
        <dbReference type="Proteomes" id="UP000192468"/>
    </source>
</evidence>
<organism evidence="1 2">
    <name type="scientific">Clostridium acidisoli DSM 12555</name>
    <dbReference type="NCBI Taxonomy" id="1121291"/>
    <lineage>
        <taxon>Bacteria</taxon>
        <taxon>Bacillati</taxon>
        <taxon>Bacillota</taxon>
        <taxon>Clostridia</taxon>
        <taxon>Eubacteriales</taxon>
        <taxon>Clostridiaceae</taxon>
        <taxon>Clostridium</taxon>
    </lineage>
</organism>
<name>A0A1W1Y1F5_9CLOT</name>
<dbReference type="Proteomes" id="UP000192468">
    <property type="component" value="Unassembled WGS sequence"/>
</dbReference>
<gene>
    <name evidence="1" type="ORF">SAMN02745134_03955</name>
</gene>
<evidence type="ECO:0000313" key="1">
    <source>
        <dbReference type="EMBL" id="SMC29598.1"/>
    </source>
</evidence>
<reference evidence="1 2" key="1">
    <citation type="submission" date="2017-04" db="EMBL/GenBank/DDBJ databases">
        <authorList>
            <person name="Afonso C.L."/>
            <person name="Miller P.J."/>
            <person name="Scott M.A."/>
            <person name="Spackman E."/>
            <person name="Goraichik I."/>
            <person name="Dimitrov K.M."/>
            <person name="Suarez D.L."/>
            <person name="Swayne D.E."/>
        </authorList>
    </citation>
    <scope>NUCLEOTIDE SEQUENCE [LARGE SCALE GENOMIC DNA]</scope>
    <source>
        <strain evidence="1 2">DSM 12555</strain>
    </source>
</reference>
<dbReference type="AlphaFoldDB" id="A0A1W1Y1F5"/>
<keyword evidence="2" id="KW-1185">Reference proteome</keyword>
<proteinExistence type="predicted"/>
<feature type="non-terminal residue" evidence="1">
    <location>
        <position position="50"/>
    </location>
</feature>